<dbReference type="RefSeq" id="XP_008469287.1">
    <property type="nucleotide sequence ID" value="XM_008471065.3"/>
</dbReference>
<organism evidence="2 4">
    <name type="scientific">Diaphorina citri</name>
    <name type="common">Asian citrus psyllid</name>
    <dbReference type="NCBI Taxonomy" id="121845"/>
    <lineage>
        <taxon>Eukaryota</taxon>
        <taxon>Metazoa</taxon>
        <taxon>Ecdysozoa</taxon>
        <taxon>Arthropoda</taxon>
        <taxon>Hexapoda</taxon>
        <taxon>Insecta</taxon>
        <taxon>Pterygota</taxon>
        <taxon>Neoptera</taxon>
        <taxon>Paraneoptera</taxon>
        <taxon>Hemiptera</taxon>
        <taxon>Sternorrhyncha</taxon>
        <taxon>Psylloidea</taxon>
        <taxon>Psyllidae</taxon>
        <taxon>Diaphorininae</taxon>
        <taxon>Diaphorina</taxon>
    </lineage>
</organism>
<dbReference type="Proteomes" id="UP000079169">
    <property type="component" value="Unplaced"/>
</dbReference>
<dbReference type="RefSeq" id="XP_008469286.1">
    <property type="nucleotide sequence ID" value="XM_008471064.3"/>
</dbReference>
<dbReference type="RefSeq" id="XP_008469288.1">
    <property type="nucleotide sequence ID" value="XM_008471066.2"/>
</dbReference>
<evidence type="ECO:0000313" key="4">
    <source>
        <dbReference type="RefSeq" id="XP_008469287.1"/>
    </source>
</evidence>
<sequence length="126" mass="13653">MFSRSTTGLIAALSLFCTFHSAPAEVEQPALLDPKALNICNKTEVKVCANSTQPVDAVCKSYADTVSGTDPKCDQANVCSFLTKVNNTEKLVYVSHLTKTPDCEPNSVTYKKCANGLIIYSLYAQH</sequence>
<evidence type="ECO:0000313" key="2">
    <source>
        <dbReference type="Proteomes" id="UP000079169"/>
    </source>
</evidence>
<keyword evidence="1" id="KW-0732">Signal</keyword>
<evidence type="ECO:0000256" key="1">
    <source>
        <dbReference type="SAM" id="SignalP"/>
    </source>
</evidence>
<keyword evidence="2" id="KW-1185">Reference proteome</keyword>
<name>A0A1S3CWQ4_DIACI</name>
<evidence type="ECO:0000313" key="5">
    <source>
        <dbReference type="RefSeq" id="XP_008469288.1"/>
    </source>
</evidence>
<dbReference type="KEGG" id="dci:103506672"/>
<proteinExistence type="predicted"/>
<reference evidence="3 4" key="1">
    <citation type="submission" date="2025-04" db="UniProtKB">
        <authorList>
            <consortium name="RefSeq"/>
        </authorList>
    </citation>
    <scope>IDENTIFICATION</scope>
</reference>
<dbReference type="GeneID" id="103506672"/>
<dbReference type="AlphaFoldDB" id="A0A1S3CWQ4"/>
<gene>
    <name evidence="3 4" type="primary">LOC103506671</name>
    <name evidence="5" type="synonym">LOC103506672</name>
</gene>
<feature type="signal peptide" evidence="1">
    <location>
        <begin position="1"/>
        <end position="24"/>
    </location>
</feature>
<dbReference type="KEGG" id="dci:103506671"/>
<accession>A0A1S3CWQ4</accession>
<dbReference type="GeneID" id="103506671"/>
<dbReference type="PaxDb" id="121845-A0A1S3CWQ4"/>
<feature type="chain" id="PRO_5010479169" evidence="1">
    <location>
        <begin position="25"/>
        <end position="126"/>
    </location>
</feature>
<protein>
    <submittedName>
        <fullName evidence="3 4">Uncharacterized protein LOC103506671</fullName>
    </submittedName>
    <submittedName>
        <fullName evidence="5">Uncharacterized protein LOC103506672</fullName>
    </submittedName>
</protein>
<evidence type="ECO:0000313" key="3">
    <source>
        <dbReference type="RefSeq" id="XP_008469286.1"/>
    </source>
</evidence>